<dbReference type="RefSeq" id="XP_009024592.1">
    <property type="nucleotide sequence ID" value="XM_009026344.1"/>
</dbReference>
<dbReference type="CTD" id="20206689"/>
<dbReference type="EMBL" id="KB097379">
    <property type="protein sequence ID" value="ESN97435.1"/>
    <property type="molecule type" value="Genomic_DNA"/>
</dbReference>
<keyword evidence="3" id="KW-1185">Reference proteome</keyword>
<sequence>MNDFLVRCFQRSNIPTIKEPTGLMEEGSLRPDGYTISPWAQGRSLAWDVTFPHTMPERNFIFSSNGGSDVPVEAPKTGAFKDLSENADTHAVLNCLLQHVKGCNFILIFLAKLPGFFYKFHNIALNAEKSAIFLPLILLTMFNNTVPRPLVELYETYVNGNELLVEISDCIVAET</sequence>
<protein>
    <submittedName>
        <fullName evidence="1 2">Uncharacterized protein</fullName>
    </submittedName>
</protein>
<name>T1FCZ0_HELRO</name>
<dbReference type="HOGENOM" id="CLU_1534232_0_0_1"/>
<dbReference type="EnsemblMetazoa" id="HelroT178232">
    <property type="protein sequence ID" value="HelroP178232"/>
    <property type="gene ID" value="HelroG178232"/>
</dbReference>
<dbReference type="Proteomes" id="UP000015101">
    <property type="component" value="Unassembled WGS sequence"/>
</dbReference>
<reference evidence="3" key="1">
    <citation type="submission" date="2012-12" db="EMBL/GenBank/DDBJ databases">
        <authorList>
            <person name="Hellsten U."/>
            <person name="Grimwood J."/>
            <person name="Chapman J.A."/>
            <person name="Shapiro H."/>
            <person name="Aerts A."/>
            <person name="Otillar R.P."/>
            <person name="Terry A.Y."/>
            <person name="Boore J.L."/>
            <person name="Simakov O."/>
            <person name="Marletaz F."/>
            <person name="Cho S.-J."/>
            <person name="Edsinger-Gonzales E."/>
            <person name="Havlak P."/>
            <person name="Kuo D.-H."/>
            <person name="Larsson T."/>
            <person name="Lv J."/>
            <person name="Arendt D."/>
            <person name="Savage R."/>
            <person name="Osoegawa K."/>
            <person name="de Jong P."/>
            <person name="Lindberg D.R."/>
            <person name="Seaver E.C."/>
            <person name="Weisblat D.A."/>
            <person name="Putnam N.H."/>
            <person name="Grigoriev I.V."/>
            <person name="Rokhsar D.S."/>
        </authorList>
    </citation>
    <scope>NUCLEOTIDE SEQUENCE</scope>
</reference>
<accession>T1FCZ0</accession>
<dbReference type="InParanoid" id="T1FCZ0"/>
<proteinExistence type="predicted"/>
<dbReference type="OrthoDB" id="7433202at2759"/>
<dbReference type="EMBL" id="AMQM01006335">
    <property type="status" value="NOT_ANNOTATED_CDS"/>
    <property type="molecule type" value="Genomic_DNA"/>
</dbReference>
<evidence type="ECO:0000313" key="2">
    <source>
        <dbReference type="EnsemblMetazoa" id="HelroP178232"/>
    </source>
</evidence>
<dbReference type="AlphaFoldDB" id="T1FCZ0"/>
<dbReference type="KEGG" id="hro:HELRODRAFT_178232"/>
<reference evidence="1 3" key="2">
    <citation type="journal article" date="2013" name="Nature">
        <title>Insights into bilaterian evolution from three spiralian genomes.</title>
        <authorList>
            <person name="Simakov O."/>
            <person name="Marletaz F."/>
            <person name="Cho S.J."/>
            <person name="Edsinger-Gonzales E."/>
            <person name="Havlak P."/>
            <person name="Hellsten U."/>
            <person name="Kuo D.H."/>
            <person name="Larsson T."/>
            <person name="Lv J."/>
            <person name="Arendt D."/>
            <person name="Savage R."/>
            <person name="Osoegawa K."/>
            <person name="de Jong P."/>
            <person name="Grimwood J."/>
            <person name="Chapman J.A."/>
            <person name="Shapiro H."/>
            <person name="Aerts A."/>
            <person name="Otillar R.P."/>
            <person name="Terry A.Y."/>
            <person name="Boore J.L."/>
            <person name="Grigoriev I.V."/>
            <person name="Lindberg D.R."/>
            <person name="Seaver E.C."/>
            <person name="Weisblat D.A."/>
            <person name="Putnam N.H."/>
            <person name="Rokhsar D.S."/>
        </authorList>
    </citation>
    <scope>NUCLEOTIDE SEQUENCE</scope>
</reference>
<evidence type="ECO:0000313" key="3">
    <source>
        <dbReference type="Proteomes" id="UP000015101"/>
    </source>
</evidence>
<organism evidence="2 3">
    <name type="scientific">Helobdella robusta</name>
    <name type="common">Californian leech</name>
    <dbReference type="NCBI Taxonomy" id="6412"/>
    <lineage>
        <taxon>Eukaryota</taxon>
        <taxon>Metazoa</taxon>
        <taxon>Spiralia</taxon>
        <taxon>Lophotrochozoa</taxon>
        <taxon>Annelida</taxon>
        <taxon>Clitellata</taxon>
        <taxon>Hirudinea</taxon>
        <taxon>Rhynchobdellida</taxon>
        <taxon>Glossiphoniidae</taxon>
        <taxon>Helobdella</taxon>
    </lineage>
</organism>
<evidence type="ECO:0000313" key="1">
    <source>
        <dbReference type="EMBL" id="ESN97435.1"/>
    </source>
</evidence>
<gene>
    <name evidence="2" type="primary">20206689</name>
    <name evidence="1" type="ORF">HELRODRAFT_178232</name>
</gene>
<reference evidence="2" key="3">
    <citation type="submission" date="2015-06" db="UniProtKB">
        <authorList>
            <consortium name="EnsemblMetazoa"/>
        </authorList>
    </citation>
    <scope>IDENTIFICATION</scope>
</reference>
<dbReference type="GeneID" id="20206689"/>